<sequence>MYHPQPRRLLRLPRLIRSHRSTLSSLTRRHHQIQERLQREPLIYNAVLQSQDLVARLKAFSHAEEIPFMLEGFASETERQKKKHAWGAVLGTFVAIAVVGLVAYVILKRKHHKDFSHRKLEEFPSDPVLRLDNSEPLDLNFGRAAYYNPALQSDNIQMSPYPKA</sequence>
<feature type="transmembrane region" description="Helical" evidence="1">
    <location>
        <begin position="85"/>
        <end position="107"/>
    </location>
</feature>
<keyword evidence="1" id="KW-1133">Transmembrane helix</keyword>
<dbReference type="Proteomes" id="UP001460270">
    <property type="component" value="Unassembled WGS sequence"/>
</dbReference>
<evidence type="ECO:0000313" key="2">
    <source>
        <dbReference type="EMBL" id="KAK7912983.1"/>
    </source>
</evidence>
<name>A0AAW0P0Y1_9GOBI</name>
<reference evidence="3" key="1">
    <citation type="submission" date="2024-04" db="EMBL/GenBank/DDBJ databases">
        <title>Salinicola lusitanus LLJ914,a marine bacterium isolated from the Okinawa Trough.</title>
        <authorList>
            <person name="Li J."/>
        </authorList>
    </citation>
    <scope>NUCLEOTIDE SEQUENCE [LARGE SCALE GENOMIC DNA]</scope>
</reference>
<keyword evidence="3" id="KW-1185">Reference proteome</keyword>
<gene>
    <name evidence="2" type="ORF">WMY93_013194</name>
</gene>
<dbReference type="EMBL" id="JBBPFD010000009">
    <property type="protein sequence ID" value="KAK7912983.1"/>
    <property type="molecule type" value="Genomic_DNA"/>
</dbReference>
<dbReference type="Pfam" id="PF15672">
    <property type="entry name" value="Mucin15"/>
    <property type="match status" value="1"/>
</dbReference>
<dbReference type="PANTHER" id="PTHR45427">
    <property type="entry name" value="MUCIN-15"/>
    <property type="match status" value="1"/>
</dbReference>
<dbReference type="PANTHER" id="PTHR45427:SF1">
    <property type="entry name" value="MUCIN-15"/>
    <property type="match status" value="1"/>
</dbReference>
<accession>A0AAW0P0Y1</accession>
<dbReference type="AlphaFoldDB" id="A0AAW0P0Y1"/>
<evidence type="ECO:0000313" key="3">
    <source>
        <dbReference type="Proteomes" id="UP001460270"/>
    </source>
</evidence>
<dbReference type="InterPro" id="IPR031371">
    <property type="entry name" value="Mucin-15"/>
</dbReference>
<comment type="caution">
    <text evidence="2">The sequence shown here is derived from an EMBL/GenBank/DDBJ whole genome shotgun (WGS) entry which is preliminary data.</text>
</comment>
<keyword evidence="1" id="KW-0472">Membrane</keyword>
<proteinExistence type="predicted"/>
<evidence type="ECO:0000256" key="1">
    <source>
        <dbReference type="SAM" id="Phobius"/>
    </source>
</evidence>
<organism evidence="2 3">
    <name type="scientific">Mugilogobius chulae</name>
    <name type="common">yellowstripe goby</name>
    <dbReference type="NCBI Taxonomy" id="88201"/>
    <lineage>
        <taxon>Eukaryota</taxon>
        <taxon>Metazoa</taxon>
        <taxon>Chordata</taxon>
        <taxon>Craniata</taxon>
        <taxon>Vertebrata</taxon>
        <taxon>Euteleostomi</taxon>
        <taxon>Actinopterygii</taxon>
        <taxon>Neopterygii</taxon>
        <taxon>Teleostei</taxon>
        <taxon>Neoteleostei</taxon>
        <taxon>Acanthomorphata</taxon>
        <taxon>Gobiaria</taxon>
        <taxon>Gobiiformes</taxon>
        <taxon>Gobioidei</taxon>
        <taxon>Gobiidae</taxon>
        <taxon>Gobionellinae</taxon>
        <taxon>Mugilogobius</taxon>
    </lineage>
</organism>
<keyword evidence="1" id="KW-0812">Transmembrane</keyword>
<protein>
    <submittedName>
        <fullName evidence="2">Uncharacterized protein</fullName>
    </submittedName>
</protein>